<sequence>MIGMVPKYYLVKQKIVEMINNEETGPEGMIPSERELMAIFGISRITVKKAIDELVNEGYLYRIQGKGTFVKKDTLDQDLVSITSCTQDIIRLGMTPSKQLITAEIIEADKNRMRKLQLCQGDRVYKVKRVYYANKEPINLTTTYLPCKLFPFIDSYDFGVESVYNILETKYSTRITKATRTIEAVLAVDEVARELRIKEGDPILLFRAVTHGIVNGREVPIETFKSFYRSDKFKFYINQIHE</sequence>
<keyword evidence="1" id="KW-0805">Transcription regulation</keyword>
<keyword evidence="6" id="KW-1185">Reference proteome</keyword>
<dbReference type="InterPro" id="IPR036388">
    <property type="entry name" value="WH-like_DNA-bd_sf"/>
</dbReference>
<dbReference type="Gene3D" id="3.40.1410.10">
    <property type="entry name" value="Chorismate lyase-like"/>
    <property type="match status" value="1"/>
</dbReference>
<accession>A0A318XPJ2</accession>
<evidence type="ECO:0000256" key="3">
    <source>
        <dbReference type="ARBA" id="ARBA00023163"/>
    </source>
</evidence>
<dbReference type="SUPFAM" id="SSF64288">
    <property type="entry name" value="Chorismate lyase-like"/>
    <property type="match status" value="1"/>
</dbReference>
<dbReference type="SMART" id="SM00866">
    <property type="entry name" value="UTRA"/>
    <property type="match status" value="1"/>
</dbReference>
<evidence type="ECO:0000259" key="4">
    <source>
        <dbReference type="PROSITE" id="PS50949"/>
    </source>
</evidence>
<protein>
    <submittedName>
        <fullName evidence="5">GntR family transcriptional regulator</fullName>
    </submittedName>
</protein>
<dbReference type="InterPro" id="IPR011663">
    <property type="entry name" value="UTRA"/>
</dbReference>
<organism evidence="5 6">
    <name type="scientific">Ruminiclostridium sufflavum DSM 19573</name>
    <dbReference type="NCBI Taxonomy" id="1121337"/>
    <lineage>
        <taxon>Bacteria</taxon>
        <taxon>Bacillati</taxon>
        <taxon>Bacillota</taxon>
        <taxon>Clostridia</taxon>
        <taxon>Eubacteriales</taxon>
        <taxon>Oscillospiraceae</taxon>
        <taxon>Ruminiclostridium</taxon>
    </lineage>
</organism>
<gene>
    <name evidence="5" type="ORF">LY28_00900</name>
</gene>
<keyword evidence="2" id="KW-0238">DNA-binding</keyword>
<dbReference type="GO" id="GO:0003700">
    <property type="term" value="F:DNA-binding transcription factor activity"/>
    <property type="evidence" value="ECO:0007669"/>
    <property type="project" value="InterPro"/>
</dbReference>
<dbReference type="Pfam" id="PF07702">
    <property type="entry name" value="UTRA"/>
    <property type="match status" value="1"/>
</dbReference>
<dbReference type="SMART" id="SM00345">
    <property type="entry name" value="HTH_GNTR"/>
    <property type="match status" value="1"/>
</dbReference>
<dbReference type="RefSeq" id="WP_110460970.1">
    <property type="nucleotide sequence ID" value="NZ_QKMR01000004.1"/>
</dbReference>
<dbReference type="GO" id="GO:0003677">
    <property type="term" value="F:DNA binding"/>
    <property type="evidence" value="ECO:0007669"/>
    <property type="project" value="UniProtKB-KW"/>
</dbReference>
<dbReference type="PANTHER" id="PTHR44846">
    <property type="entry name" value="MANNOSYL-D-GLYCERATE TRANSPORT/METABOLISM SYSTEM REPRESSOR MNGR-RELATED"/>
    <property type="match status" value="1"/>
</dbReference>
<evidence type="ECO:0000256" key="2">
    <source>
        <dbReference type="ARBA" id="ARBA00023125"/>
    </source>
</evidence>
<feature type="domain" description="HTH gntR-type" evidence="4">
    <location>
        <begin position="5"/>
        <end position="73"/>
    </location>
</feature>
<dbReference type="InterPro" id="IPR028978">
    <property type="entry name" value="Chorismate_lyase_/UTRA_dom_sf"/>
</dbReference>
<dbReference type="Pfam" id="PF00392">
    <property type="entry name" value="GntR"/>
    <property type="match status" value="1"/>
</dbReference>
<dbReference type="GO" id="GO:0045892">
    <property type="term" value="P:negative regulation of DNA-templated transcription"/>
    <property type="evidence" value="ECO:0007669"/>
    <property type="project" value="TreeGrafter"/>
</dbReference>
<dbReference type="InterPro" id="IPR000524">
    <property type="entry name" value="Tscrpt_reg_HTH_GntR"/>
</dbReference>
<comment type="caution">
    <text evidence="5">The sequence shown here is derived from an EMBL/GenBank/DDBJ whole genome shotgun (WGS) entry which is preliminary data.</text>
</comment>
<dbReference type="AlphaFoldDB" id="A0A318XPJ2"/>
<keyword evidence="3" id="KW-0804">Transcription</keyword>
<evidence type="ECO:0000313" key="5">
    <source>
        <dbReference type="EMBL" id="PYG89078.1"/>
    </source>
</evidence>
<reference evidence="5 6" key="1">
    <citation type="submission" date="2018-06" db="EMBL/GenBank/DDBJ databases">
        <title>Genomic Encyclopedia of Type Strains, Phase I: the one thousand microbial genomes (KMG-I) project.</title>
        <authorList>
            <person name="Kyrpides N."/>
        </authorList>
    </citation>
    <scope>NUCLEOTIDE SEQUENCE [LARGE SCALE GENOMIC DNA]</scope>
    <source>
        <strain evidence="5 6">DSM 19573</strain>
    </source>
</reference>
<evidence type="ECO:0000256" key="1">
    <source>
        <dbReference type="ARBA" id="ARBA00023015"/>
    </source>
</evidence>
<dbReference type="InterPro" id="IPR050679">
    <property type="entry name" value="Bact_HTH_transcr_reg"/>
</dbReference>
<dbReference type="PANTHER" id="PTHR44846:SF1">
    <property type="entry name" value="MANNOSYL-D-GLYCERATE TRANSPORT_METABOLISM SYSTEM REPRESSOR MNGR-RELATED"/>
    <property type="match status" value="1"/>
</dbReference>
<name>A0A318XPJ2_9FIRM</name>
<dbReference type="FunFam" id="1.10.10.10:FF:000079">
    <property type="entry name" value="GntR family transcriptional regulator"/>
    <property type="match status" value="1"/>
</dbReference>
<dbReference type="Proteomes" id="UP000248132">
    <property type="component" value="Unassembled WGS sequence"/>
</dbReference>
<dbReference type="PROSITE" id="PS50949">
    <property type="entry name" value="HTH_GNTR"/>
    <property type="match status" value="1"/>
</dbReference>
<dbReference type="CDD" id="cd07377">
    <property type="entry name" value="WHTH_GntR"/>
    <property type="match status" value="1"/>
</dbReference>
<evidence type="ECO:0000313" key="6">
    <source>
        <dbReference type="Proteomes" id="UP000248132"/>
    </source>
</evidence>
<proteinExistence type="predicted"/>
<dbReference type="SUPFAM" id="SSF46785">
    <property type="entry name" value="Winged helix' DNA-binding domain"/>
    <property type="match status" value="1"/>
</dbReference>
<dbReference type="Gene3D" id="1.10.10.10">
    <property type="entry name" value="Winged helix-like DNA-binding domain superfamily/Winged helix DNA-binding domain"/>
    <property type="match status" value="1"/>
</dbReference>
<dbReference type="OrthoDB" id="457376at2"/>
<dbReference type="EMBL" id="QKMR01000004">
    <property type="protein sequence ID" value="PYG89078.1"/>
    <property type="molecule type" value="Genomic_DNA"/>
</dbReference>
<dbReference type="InterPro" id="IPR036390">
    <property type="entry name" value="WH_DNA-bd_sf"/>
</dbReference>
<dbReference type="PRINTS" id="PR00035">
    <property type="entry name" value="HTHGNTR"/>
</dbReference>